<evidence type="ECO:0000256" key="4">
    <source>
        <dbReference type="ARBA" id="ARBA00022729"/>
    </source>
</evidence>
<dbReference type="InterPro" id="IPR014755">
    <property type="entry name" value="Cu-Rt/internalin_Ig-like"/>
</dbReference>
<dbReference type="Pfam" id="PF18962">
    <property type="entry name" value="Por_Secre_tail"/>
    <property type="match status" value="1"/>
</dbReference>
<comment type="caution">
    <text evidence="8">The sequence shown here is derived from an EMBL/GenBank/DDBJ whole genome shotgun (WGS) entry which is preliminary data.</text>
</comment>
<dbReference type="SUPFAM" id="SSF49373">
    <property type="entry name" value="Invasin/intimin cell-adhesion fragments"/>
    <property type="match status" value="1"/>
</dbReference>
<dbReference type="SUPFAM" id="SSF81296">
    <property type="entry name" value="E set domains"/>
    <property type="match status" value="1"/>
</dbReference>
<dbReference type="Gene3D" id="2.60.40.2700">
    <property type="match status" value="5"/>
</dbReference>
<dbReference type="SUPFAM" id="SSF49313">
    <property type="entry name" value="Cadherin-like"/>
    <property type="match status" value="1"/>
</dbReference>
<dbReference type="InterPro" id="IPR013783">
    <property type="entry name" value="Ig-like_fold"/>
</dbReference>
<dbReference type="PANTHER" id="PTHR34677:SF3">
    <property type="entry name" value="BACTERIAL IG-LIKE DOMAIN-CONTAINING PROTEIN"/>
    <property type="match status" value="1"/>
</dbReference>
<dbReference type="GO" id="GO:0016020">
    <property type="term" value="C:membrane"/>
    <property type="evidence" value="ECO:0007669"/>
    <property type="project" value="InterPro"/>
</dbReference>
<dbReference type="NCBIfam" id="NF012200">
    <property type="entry name" value="choice_anch_D"/>
    <property type="match status" value="2"/>
</dbReference>
<dbReference type="Pfam" id="PF22544">
    <property type="entry name" value="HYDIN_VesB_CFA65-like_Ig"/>
    <property type="match status" value="1"/>
</dbReference>
<dbReference type="RefSeq" id="WP_068215291.1">
    <property type="nucleotide sequence ID" value="NZ_CP139724.1"/>
</dbReference>
<dbReference type="Gene3D" id="3.30.160.710">
    <property type="match status" value="5"/>
</dbReference>
<dbReference type="CDD" id="cd11304">
    <property type="entry name" value="Cadherin_repeat"/>
    <property type="match status" value="1"/>
</dbReference>
<dbReference type="NCBIfam" id="TIGR04183">
    <property type="entry name" value="Por_Secre_tail"/>
    <property type="match status" value="1"/>
</dbReference>
<dbReference type="STRING" id="333140.AWW68_00015"/>
<dbReference type="InterPro" id="IPR026444">
    <property type="entry name" value="Secre_tail"/>
</dbReference>
<dbReference type="Gene3D" id="2.60.40.10">
    <property type="entry name" value="Immunoglobulins"/>
    <property type="match status" value="3"/>
</dbReference>
<dbReference type="Pfam" id="PF18676">
    <property type="entry name" value="MBG_2"/>
    <property type="match status" value="5"/>
</dbReference>
<evidence type="ECO:0000256" key="3">
    <source>
        <dbReference type="ARBA" id="ARBA00022490"/>
    </source>
</evidence>
<dbReference type="Pfam" id="PF19078">
    <property type="entry name" value="Big_12"/>
    <property type="match status" value="6"/>
</dbReference>
<dbReference type="InterPro" id="IPR008964">
    <property type="entry name" value="Invasin/intimin_cell_adhesion"/>
</dbReference>
<keyword evidence="6" id="KW-0966">Cell projection</keyword>
<comment type="subcellular location">
    <subcellularLocation>
        <location evidence="1">Cell projection</location>
        <location evidence="1">Cilium</location>
    </subcellularLocation>
    <subcellularLocation>
        <location evidence="2">Cytoplasm</location>
    </subcellularLocation>
</comment>
<dbReference type="InterPro" id="IPR015919">
    <property type="entry name" value="Cadherin-like_sf"/>
</dbReference>
<organism evidence="8 9">
    <name type="scientific">Roseivirga spongicola</name>
    <dbReference type="NCBI Taxonomy" id="333140"/>
    <lineage>
        <taxon>Bacteria</taxon>
        <taxon>Pseudomonadati</taxon>
        <taxon>Bacteroidota</taxon>
        <taxon>Cytophagia</taxon>
        <taxon>Cytophagales</taxon>
        <taxon>Roseivirgaceae</taxon>
        <taxon>Roseivirga</taxon>
    </lineage>
</organism>
<dbReference type="OrthoDB" id="1097758at2"/>
<dbReference type="PANTHER" id="PTHR34677">
    <property type="match status" value="1"/>
</dbReference>
<dbReference type="PROSITE" id="PS50194">
    <property type="entry name" value="FILAMIN_REPEAT"/>
    <property type="match status" value="1"/>
</dbReference>
<dbReference type="GO" id="GO:0005509">
    <property type="term" value="F:calcium ion binding"/>
    <property type="evidence" value="ECO:0007669"/>
    <property type="project" value="InterPro"/>
</dbReference>
<evidence type="ECO:0000256" key="5">
    <source>
        <dbReference type="ARBA" id="ARBA00023069"/>
    </source>
</evidence>
<evidence type="ECO:0000313" key="9">
    <source>
        <dbReference type="Proteomes" id="UP000075606"/>
    </source>
</evidence>
<dbReference type="InterPro" id="IPR044048">
    <property type="entry name" value="Big_12"/>
</dbReference>
<dbReference type="Pfam" id="PF23197">
    <property type="entry name" value="IG_AIR9"/>
    <property type="match status" value="1"/>
</dbReference>
<dbReference type="EMBL" id="LRPC01000001">
    <property type="protein sequence ID" value="KYG77190.1"/>
    <property type="molecule type" value="Genomic_DNA"/>
</dbReference>
<proteinExistence type="predicted"/>
<dbReference type="InterPro" id="IPR014756">
    <property type="entry name" value="Ig_E-set"/>
</dbReference>
<evidence type="ECO:0000259" key="7">
    <source>
        <dbReference type="PROSITE" id="PS50268"/>
    </source>
</evidence>
<keyword evidence="5" id="KW-0969">Cilium</keyword>
<evidence type="ECO:0000313" key="8">
    <source>
        <dbReference type="EMBL" id="KYG77190.1"/>
    </source>
</evidence>
<dbReference type="GO" id="GO:0005737">
    <property type="term" value="C:cytoplasm"/>
    <property type="evidence" value="ECO:0007669"/>
    <property type="project" value="UniProtKB-SubCell"/>
</dbReference>
<evidence type="ECO:0000256" key="6">
    <source>
        <dbReference type="ARBA" id="ARBA00023273"/>
    </source>
</evidence>
<dbReference type="PROSITE" id="PS50268">
    <property type="entry name" value="CADHERIN_2"/>
    <property type="match status" value="1"/>
</dbReference>
<keyword evidence="4" id="KW-0732">Signal</keyword>
<gene>
    <name evidence="8" type="ORF">AWW68_00015</name>
</gene>
<feature type="domain" description="Cadherin" evidence="7">
    <location>
        <begin position="3315"/>
        <end position="3422"/>
    </location>
</feature>
<dbReference type="InterPro" id="IPR041286">
    <property type="entry name" value="MBG_2"/>
</dbReference>
<dbReference type="Gene3D" id="2.60.40.1220">
    <property type="match status" value="1"/>
</dbReference>
<keyword evidence="3" id="KW-0963">Cytoplasm</keyword>
<sequence length="3605" mass="369951">MCASTTQKTIILHKKRVLVLAFFFIASLPNTIFSQIKFTISAPSTTSTTITVTGSGSATTNSSANSWVISNGFNQIFGNSSFNIVTSSINFRTFGLTGNLQLTDGVTPVNFSAIVLDDDTGSDYDDFALNVSSSVSTSANTLYTLSGSATFDISGIATFADFFTGTFSGTFDETQAGFANFGTSDIIIEVVEGSNTLSFPTDEFSGGYDTDGVVQKSTVDFGDVTLKTTDDGTGTAFASLTGITGNLNRGFAHGSVIAGNATIDGLGYVSNAGDGANGQWFVFATDNGTEFKLASLDIQETYDYIANIEILGFLDGSEVVSEEVSITKSSTNTGITLTSSLFEYVDEVRIRQKTAGFFDGGVPGIEGAIFDNIVLEAPVAPNVAPTASDVSISGTFALGQQLTGNYTYADDDSDVESGSTFKWYRSDDASGTGKAVIAGATAQTYTLVADDDGKYISFEVTPNDGTEAGTPVESSLVFEIVEVSSIVRQTPSDATTSEDEVTFRVTFTDDVRYVSTDDFVLSGTAAADGTVSSVTAVSSSVYDIKVTGITNSIGTINLDLKGVDGAGSNDIAKIPSQLDASSTADLQITDSPVFGQSFRANNSGLLLDVVLKKGTGHSHSGAGTLELISGEGYGGTVLATENIQITSAQTEVTYSFSSPPSVTAGSTYTFRVNIPGAPSNSIGFSAQVGAGYSGGILYQASALSSADLYFKLFVSSGPSEALGSTLPATDETYTISNPPVASNIDITGTLNVGQQLTGTYDFSDPQSDTESGSSFKWYRADDASGTNKAAIAGATGTTYTLTLADGGKFISFEVTPSDGTDTGDAVESAAYEVPAAITVQSIARQTPGTANVNAGTEPVFRVTFSENVRNVSADDFTLSSTVGGAVSSVNAVDASIYDVTVNNLNNVDGTLSLKVKGIDGTAGTNNITGIGYSNGVATIQQTGVNDYLNQSKLGQTFTATTNNFLTAFTLFPEAGQHGFAGTVTLEIHSGDESAGGSTVLKTETVEFTASTDAAGQTIQLSDPPQLTQGETYSIVLTNFSGSGSHAFSSSTSGNYADGHVIFTGYNSGSHSAFDLKIDIFEGAQTDGEALLDLAPGTEESYTVQADNISPSVTITSNASNPQSGAFTATFTFSEAVTGFAIDDITVGNGAASNFQTTSASVYTATITPAADGEVTINVAADKAADAVGNNNTAATQLSLTNDETAPTVTISSDATNPQSGAFTATFTFSEDVTGFEVGDITVGNGAASNFQTSSASVYTATITPAADGAITVDVAANKAIDVASNNNVAATQLSITNDETAPSRVSGSIVGKTYGLNQNMDITVEFNEAVVVETSGGTPSINIAMGSQNKTATYLSGSGTTTLTFRYTTLAGDTDGNGVTLAAIELNGGTIADAAGNNASLIGTYTGQADVRVDTVVPTVSISSSADPTSGAFTATFTFSEDVTGFTVDDIAVGNGVASNLASTSASIYTATITPSSDGAVTVDLAADKAADAGGNGNTVATQLSVTNDETQPTVTITSTSAGPVLGQFDVTITFSESVTGFEASDLQLSNGSIATGTFSGSGTTYTATINGSDQGTVTVDVAANVATDGVGNGNTAATQFSIFNDIISPSLTISTSANDQTNAAFTATFTFDEAVTGFTVGDISVGNGAASNFSGSGTTYTATITPDSEGDVTVDVAHSIAEDAAGNFNNSATQLSLTYDATLPTLVSATKDSDTQITLTFSEVVEIAGAANSNFTMAAEDNKSYSVTSISDGTAGDNQLILSFDDLSTAILELVITYEATTGNISDLASNHLADDPTGVTITLNQLAVASNVAFSGELQIGEVLSGTYNYTDPDNDTESGTTFKWYRSDDASGTGKTAIAGATAQAYTTTTDDTNKYLSFEVTPNDGKYAGVAVESALQGPINNAPNATNVAISGTMEIGQVITGTYDFNDDENDAEAGSTFKWYRADDAGGTGKVAIAGATAKQYSLTVDDANKYISFEVTPSDAYHAGSAVESALQLASYGTPVITAFNQARGIEGGTMTLTGTGFTGVTGVAFGGVAATSFNVVSDTEMTAVVGAGNSGSIAVSNPDHAGTIDGFVFINTDTNIEDFEICQDCLPVTCDALEGGENCEIDYQFVSGGATATAGFDFQPRIFLTNMVIDPAYDYSMKIQIESLTIFPGSKGISLGLVRVKDNGEIYGDLAHDIGQQANEYGYISTTGEKFSDGTLSAFGSGYAVGDVLLLEYKAADQSLNYSLQKSGAGSFDKQGGGAAFTGVEPGSGDALAVALSLTCFGTCNLTIIEAEDSKSAGSTEITVAGETTDFGTVDPESGDATKTFAIKNEGTKVLNLTNDPKVTISGTDAADFTVALQPASSIDAADYTYFDVTFDPSTEGNKSATVTIANNDLDENPFTFEITGSSVIPNVAPTVTNPVVTGDLVVGQTLTGTYAFSDGDNDPESGSAYQWYMADDANGNNKAAISGATGTTYVLTSDHVGKYFSFEVTPSDGQVFGTAQESSLQGPVSKIAQSITFNALDAKTYGDDDFELTASASSNLTVTYTSSNTNVATVSGSTVSIVGAGETIITASQAGNDSYSAATDVTQVLTVNKAALTATADDENKTYGEANPALTISYTGFVNGDDETDITEPIASTTADAGSDAGTYAITLNGGAADNYTLVTVNGTLTIEKATLTATADDKSKTYGEANPAFTITYAGFVNGDDETAVATEPTASTTADETSNVGVYDIVLSGGSANNYSLSTVNGTLIIEKATLTATADDKSKTYGDENPALTISYTGFVNGDDETAITQPIASTTADASSDVGAYAISLSGGSADNYTLATVNGTLTIEKATLTATADDKSKTYGEENPALSISYAGFVNGDDETAITQPTASTIADAGSDAGTYAITLSGGAADNYSLTTVNGTLTIGKATLTARADDKERAVGQENPEFTISYTGFVNGDHKSEIDTEPTASTTADETTAAGTAAIVLSGGSDNNYSFNLVEGTLTIVQASFVTSVSVPDDGIYTIGDEMIFTVNFALPVTITGGPSLQIKVGTETKAATLDGIVNDSNTATFTYTIAEGDLDTDGITVGSGIDLNGATIEDGFGKDAITKLNNIASTANVKVDGIRATPTITSAVRDLTNAAFTVTVTYDEPVSGLTAEDLDITNGTASNVEVVTAGRTWNATITPTADGTTTVSVANAAVTDAAGNASVASTASISTTFDGTAPTVTSITRAEADQVPTGTASRDFTVVFSENVTGVDVTDFEAVVTGTATANVNTVTAVDGKTYTVNVNGISGEGTIGLNAKDDDSIIDAATNALASAFTGELYTTNFAATDIALSTASIQENNAVGAEIGAFSTTDVDAGDSHTYTLVSGTGDTDNASFTISGDQLLAAETFDFETKNSYSIRVKTDDGFGATFEKALAITITNEGEAIIEITGEGDFAQTALGLADTKTWTVSNKGDAATEVRVVSSSQGFSFNPGSVQVNPGESKELTAVFSPTEARQYTGVVVFNFDITNNIQDNVIEVNLSGEGVIVTGADNGQISEEQINVFPNPASNYVTIDLSELNGMPLNIQMINPTGVSKLEKEGYDKRELTIDVTNFESGLYIIQFSNERSLVRKKVLIRK</sequence>
<reference evidence="8 9" key="1">
    <citation type="submission" date="2016-01" db="EMBL/GenBank/DDBJ databases">
        <title>Genome sequencing of Roseivirga spongicola UST030701-084.</title>
        <authorList>
            <person name="Selvaratnam C."/>
            <person name="Thevarajoo S."/>
            <person name="Goh K.M."/>
            <person name="Ee R."/>
            <person name="Chan K.-G."/>
            <person name="Chong C.S."/>
        </authorList>
    </citation>
    <scope>NUCLEOTIDE SEQUENCE [LARGE SCALE GENOMIC DNA]</scope>
    <source>
        <strain evidence="8 9">UST030701-084</strain>
    </source>
</reference>
<dbReference type="InterPro" id="IPR002126">
    <property type="entry name" value="Cadherin-like_dom"/>
</dbReference>
<dbReference type="InterPro" id="IPR056284">
    <property type="entry name" value="AIR9-like_A9"/>
</dbReference>
<dbReference type="InterPro" id="IPR053879">
    <property type="entry name" value="HYDIN_VesB_CFA65-like_Ig"/>
</dbReference>
<name>A0A150XER2_9BACT</name>
<evidence type="ECO:0000256" key="2">
    <source>
        <dbReference type="ARBA" id="ARBA00004496"/>
    </source>
</evidence>
<dbReference type="Proteomes" id="UP000075606">
    <property type="component" value="Unassembled WGS sequence"/>
</dbReference>
<dbReference type="InterPro" id="IPR017868">
    <property type="entry name" value="Filamin/ABP280_repeat-like"/>
</dbReference>
<keyword evidence="9" id="KW-1185">Reference proteome</keyword>
<protein>
    <recommendedName>
        <fullName evidence="7">Cadherin domain-containing protein</fullName>
    </recommendedName>
</protein>
<evidence type="ECO:0000256" key="1">
    <source>
        <dbReference type="ARBA" id="ARBA00004138"/>
    </source>
</evidence>
<dbReference type="Gene3D" id="2.60.40.60">
    <property type="entry name" value="Cadherins"/>
    <property type="match status" value="1"/>
</dbReference>
<accession>A0A150XER2</accession>
<dbReference type="GO" id="GO:0007156">
    <property type="term" value="P:homophilic cell adhesion via plasma membrane adhesion molecules"/>
    <property type="evidence" value="ECO:0007669"/>
    <property type="project" value="InterPro"/>
</dbReference>